<keyword evidence="2" id="KW-0143">Chaperone</keyword>
<dbReference type="GO" id="GO:0140662">
    <property type="term" value="F:ATP-dependent protein folding chaperone"/>
    <property type="evidence" value="ECO:0007669"/>
    <property type="project" value="InterPro"/>
</dbReference>
<gene>
    <name evidence="3" type="ORF">LYPA_23C005250</name>
</gene>
<protein>
    <submittedName>
        <fullName evidence="3">60 kDa heat shock</fullName>
    </submittedName>
</protein>
<dbReference type="InterPro" id="IPR027413">
    <property type="entry name" value="GROEL-like_equatorial_sf"/>
</dbReference>
<reference evidence="3 4" key="1">
    <citation type="submission" date="2019-01" db="EMBL/GenBank/DDBJ databases">
        <authorList>
            <person name="Alioto T."/>
            <person name="Alioto T."/>
        </authorList>
    </citation>
    <scope>NUCLEOTIDE SEQUENCE [LARGE SCALE GENOMIC DNA]</scope>
</reference>
<proteinExistence type="inferred from homology"/>
<organism evidence="3 4">
    <name type="scientific">Lynx pardinus</name>
    <name type="common">Iberian lynx</name>
    <name type="synonym">Felis pardina</name>
    <dbReference type="NCBI Taxonomy" id="191816"/>
    <lineage>
        <taxon>Eukaryota</taxon>
        <taxon>Metazoa</taxon>
        <taxon>Chordata</taxon>
        <taxon>Craniata</taxon>
        <taxon>Vertebrata</taxon>
        <taxon>Euteleostomi</taxon>
        <taxon>Mammalia</taxon>
        <taxon>Eutheria</taxon>
        <taxon>Laurasiatheria</taxon>
        <taxon>Carnivora</taxon>
        <taxon>Feliformia</taxon>
        <taxon>Felidae</taxon>
        <taxon>Felinae</taxon>
        <taxon>Lynx</taxon>
    </lineage>
</organism>
<evidence type="ECO:0000313" key="4">
    <source>
        <dbReference type="Proteomes" id="UP000386466"/>
    </source>
</evidence>
<dbReference type="Proteomes" id="UP000386466">
    <property type="component" value="Unassembled WGS sequence"/>
</dbReference>
<name>A0A485ML31_LYNPA</name>
<dbReference type="Gene3D" id="3.30.260.10">
    <property type="entry name" value="TCP-1-like chaperonin intermediate domain"/>
    <property type="match status" value="1"/>
</dbReference>
<feature type="non-terminal residue" evidence="3">
    <location>
        <position position="1"/>
    </location>
</feature>
<sequence length="99" mass="11085">HSFAKEGFEKISKDANPVEIRRDMMLAVDAVIVTLKKQYKPVITPEEIVQIAAISATGDKEIDIISYAIKMVERKGIITVKDGKTLKGEFEIIKGMMFD</sequence>
<evidence type="ECO:0000313" key="3">
    <source>
        <dbReference type="EMBL" id="VFV21645.1"/>
    </source>
</evidence>
<accession>A0A485ML31</accession>
<evidence type="ECO:0000256" key="2">
    <source>
        <dbReference type="ARBA" id="ARBA00023186"/>
    </source>
</evidence>
<dbReference type="PANTHER" id="PTHR45633">
    <property type="entry name" value="60 KDA HEAT SHOCK PROTEIN, MITOCHONDRIAL"/>
    <property type="match status" value="1"/>
</dbReference>
<dbReference type="InterPro" id="IPR001844">
    <property type="entry name" value="Cpn60/GroEL"/>
</dbReference>
<keyword evidence="4" id="KW-1185">Reference proteome</keyword>
<dbReference type="Gene3D" id="1.10.560.10">
    <property type="entry name" value="GroEL-like equatorial domain"/>
    <property type="match status" value="1"/>
</dbReference>
<dbReference type="SUPFAM" id="SSF54849">
    <property type="entry name" value="GroEL-intermediate domain like"/>
    <property type="match status" value="1"/>
</dbReference>
<evidence type="ECO:0000256" key="1">
    <source>
        <dbReference type="ARBA" id="ARBA00006607"/>
    </source>
</evidence>
<dbReference type="InterPro" id="IPR027410">
    <property type="entry name" value="TCP-1-like_intermed_sf"/>
</dbReference>
<dbReference type="GO" id="GO:0042026">
    <property type="term" value="P:protein refolding"/>
    <property type="evidence" value="ECO:0007669"/>
    <property type="project" value="InterPro"/>
</dbReference>
<keyword evidence="3" id="KW-0346">Stress response</keyword>
<dbReference type="GO" id="GO:0005832">
    <property type="term" value="C:chaperonin-containing T-complex"/>
    <property type="evidence" value="ECO:0007669"/>
    <property type="project" value="UniProtKB-ARBA"/>
</dbReference>
<dbReference type="EMBL" id="CAAGRJ010003676">
    <property type="protein sequence ID" value="VFV21645.1"/>
    <property type="molecule type" value="Genomic_DNA"/>
</dbReference>
<dbReference type="AlphaFoldDB" id="A0A485ML31"/>
<comment type="similarity">
    <text evidence="1">Belongs to the chaperonin (HSP60) family.</text>
</comment>